<feature type="domain" description="Roadblock/LAMTOR2" evidence="11">
    <location>
        <begin position="6"/>
        <end position="95"/>
    </location>
</feature>
<keyword evidence="7 10" id="KW-0505">Motor protein</keyword>
<dbReference type="SMART" id="SM00960">
    <property type="entry name" value="Robl_LC7"/>
    <property type="match status" value="1"/>
</dbReference>
<protein>
    <recommendedName>
        <fullName evidence="10">Dynein light chain roadblock</fullName>
    </recommendedName>
</protein>
<dbReference type="SUPFAM" id="SSF103196">
    <property type="entry name" value="Roadblock/LC7 domain"/>
    <property type="match status" value="1"/>
</dbReference>
<reference evidence="12" key="1">
    <citation type="submission" date="2022-12" db="EMBL/GenBank/DDBJ databases">
        <authorList>
            <person name="Webb A."/>
        </authorList>
    </citation>
    <scope>NUCLEOTIDE SEQUENCE</scope>
    <source>
        <strain evidence="12">Hp1</strain>
    </source>
</reference>
<evidence type="ECO:0000256" key="5">
    <source>
        <dbReference type="ARBA" id="ARBA00022701"/>
    </source>
</evidence>
<dbReference type="InterPro" id="IPR004942">
    <property type="entry name" value="Roadblock/LAMTOR2_dom"/>
</dbReference>
<accession>A0AAV0TNG5</accession>
<evidence type="ECO:0000256" key="4">
    <source>
        <dbReference type="ARBA" id="ARBA00022490"/>
    </source>
</evidence>
<dbReference type="GO" id="GO:0005737">
    <property type="term" value="C:cytoplasm"/>
    <property type="evidence" value="ECO:0007669"/>
    <property type="project" value="UniProtKB-UniRule"/>
</dbReference>
<keyword evidence="5 10" id="KW-0493">Microtubule</keyword>
<gene>
    <name evidence="12" type="ORF">HBR001_LOCUS3070</name>
</gene>
<keyword evidence="13" id="KW-1185">Reference proteome</keyword>
<evidence type="ECO:0000256" key="7">
    <source>
        <dbReference type="ARBA" id="ARBA00023175"/>
    </source>
</evidence>
<comment type="similarity">
    <text evidence="2 10">Belongs to the GAMAD family.</text>
</comment>
<keyword evidence="6 10" id="KW-0243">Dynein</keyword>
<keyword evidence="3 10" id="KW-0813">Transport</keyword>
<dbReference type="GO" id="GO:0005874">
    <property type="term" value="C:microtubule"/>
    <property type="evidence" value="ECO:0007669"/>
    <property type="project" value="UniProtKB-UniRule"/>
</dbReference>
<organism evidence="12 13">
    <name type="scientific">Hyaloperonospora brassicae</name>
    <name type="common">Brassica downy mildew</name>
    <name type="synonym">Peronospora brassicae</name>
    <dbReference type="NCBI Taxonomy" id="162125"/>
    <lineage>
        <taxon>Eukaryota</taxon>
        <taxon>Sar</taxon>
        <taxon>Stramenopiles</taxon>
        <taxon>Oomycota</taxon>
        <taxon>Peronosporomycetes</taxon>
        <taxon>Peronosporales</taxon>
        <taxon>Peronosporaceae</taxon>
        <taxon>Hyaloperonospora</taxon>
    </lineage>
</organism>
<dbReference type="AlphaFoldDB" id="A0AAV0TNG5"/>
<dbReference type="EMBL" id="CANTFL010000471">
    <property type="protein sequence ID" value="CAI5723244.1"/>
    <property type="molecule type" value="Genomic_DNA"/>
</dbReference>
<evidence type="ECO:0000256" key="1">
    <source>
        <dbReference type="ARBA" id="ARBA00004245"/>
    </source>
</evidence>
<keyword evidence="4 10" id="KW-0963">Cytoplasm</keyword>
<comment type="caution">
    <text evidence="12">The sequence shown here is derived from an EMBL/GenBank/DDBJ whole genome shotgun (WGS) entry which is preliminary data.</text>
</comment>
<dbReference type="InterPro" id="IPR016561">
    <property type="entry name" value="DYNLRB1/2"/>
</dbReference>
<dbReference type="GO" id="GO:0045505">
    <property type="term" value="F:dynein intermediate chain binding"/>
    <property type="evidence" value="ECO:0007669"/>
    <property type="project" value="UniProtKB-UniRule"/>
</dbReference>
<comment type="function">
    <text evidence="9">Acts as one of several non-catalytic accessory components of the cytoplasmic dynein 1 complex that are thought to be involved in linking dynein to cargos and to adapter proteins that regulate dynein function. Cytoplasmic dynein 1 acts as a motor for the intracellular retrograde motility of vesicles and organelles along microtubules.</text>
</comment>
<dbReference type="PANTHER" id="PTHR10779">
    <property type="entry name" value="DYNEIN LIGHT CHAIN ROADBLOCK"/>
    <property type="match status" value="1"/>
</dbReference>
<evidence type="ECO:0000256" key="6">
    <source>
        <dbReference type="ARBA" id="ARBA00023017"/>
    </source>
</evidence>
<evidence type="ECO:0000256" key="8">
    <source>
        <dbReference type="ARBA" id="ARBA00023212"/>
    </source>
</evidence>
<dbReference type="GO" id="GO:0005868">
    <property type="term" value="C:cytoplasmic dynein complex"/>
    <property type="evidence" value="ECO:0007669"/>
    <property type="project" value="UniProtKB-UniRule"/>
</dbReference>
<sequence>MATDDVEETIQRIRSHKGVQAVFIVNAEGVPIYSSPSDAAFAADHASLVAQLAAKANATIRSLDPTSDMTFLRVRSKKHEILIAPDKEYALIVVQNLDVSVELEETYGST</sequence>
<dbReference type="Gene3D" id="3.30.450.30">
    <property type="entry name" value="Dynein light chain 2a, cytoplasmic"/>
    <property type="match status" value="1"/>
</dbReference>
<dbReference type="GO" id="GO:0007018">
    <property type="term" value="P:microtubule-based movement"/>
    <property type="evidence" value="ECO:0007669"/>
    <property type="project" value="UniProtKB-UniRule"/>
</dbReference>
<evidence type="ECO:0000259" key="11">
    <source>
        <dbReference type="SMART" id="SM00960"/>
    </source>
</evidence>
<dbReference type="FunFam" id="3.30.450.30:FF:000009">
    <property type="entry name" value="Dynein light chain roadblock"/>
    <property type="match status" value="1"/>
</dbReference>
<keyword evidence="8 10" id="KW-0206">Cytoskeleton</keyword>
<dbReference type="PIRSF" id="PIRSF009998">
    <property type="entry name" value="DLC7"/>
    <property type="match status" value="1"/>
</dbReference>
<name>A0AAV0TNG5_HYABA</name>
<evidence type="ECO:0000313" key="13">
    <source>
        <dbReference type="Proteomes" id="UP001162031"/>
    </source>
</evidence>
<comment type="subcellular location">
    <subcellularLocation>
        <location evidence="1 10">Cytoplasm</location>
        <location evidence="1 10">Cytoskeleton</location>
    </subcellularLocation>
</comment>
<evidence type="ECO:0000313" key="12">
    <source>
        <dbReference type="EMBL" id="CAI5723244.1"/>
    </source>
</evidence>
<evidence type="ECO:0000256" key="10">
    <source>
        <dbReference type="PIRNR" id="PIRNR009998"/>
    </source>
</evidence>
<dbReference type="Pfam" id="PF03259">
    <property type="entry name" value="Robl_LC7"/>
    <property type="match status" value="1"/>
</dbReference>
<evidence type="ECO:0000256" key="9">
    <source>
        <dbReference type="ARBA" id="ARBA00025362"/>
    </source>
</evidence>
<proteinExistence type="inferred from homology"/>
<evidence type="ECO:0000256" key="3">
    <source>
        <dbReference type="ARBA" id="ARBA00022448"/>
    </source>
</evidence>
<evidence type="ECO:0000256" key="2">
    <source>
        <dbReference type="ARBA" id="ARBA00007191"/>
    </source>
</evidence>
<dbReference type="Proteomes" id="UP001162031">
    <property type="component" value="Unassembled WGS sequence"/>
</dbReference>